<feature type="compositionally biased region" description="Basic and acidic residues" evidence="1">
    <location>
        <begin position="115"/>
        <end position="126"/>
    </location>
</feature>
<evidence type="ECO:0000256" key="1">
    <source>
        <dbReference type="SAM" id="MobiDB-lite"/>
    </source>
</evidence>
<accession>A0A2I0AG54</accession>
<reference evidence="2 3" key="1">
    <citation type="journal article" date="2017" name="Nature">
        <title>The Apostasia genome and the evolution of orchids.</title>
        <authorList>
            <person name="Zhang G.Q."/>
            <person name="Liu K.W."/>
            <person name="Li Z."/>
            <person name="Lohaus R."/>
            <person name="Hsiao Y.Y."/>
            <person name="Niu S.C."/>
            <person name="Wang J.Y."/>
            <person name="Lin Y.C."/>
            <person name="Xu Q."/>
            <person name="Chen L.J."/>
            <person name="Yoshida K."/>
            <person name="Fujiwara S."/>
            <person name="Wang Z.W."/>
            <person name="Zhang Y.Q."/>
            <person name="Mitsuda N."/>
            <person name="Wang M."/>
            <person name="Liu G.H."/>
            <person name="Pecoraro L."/>
            <person name="Huang H.X."/>
            <person name="Xiao X.J."/>
            <person name="Lin M."/>
            <person name="Wu X.Y."/>
            <person name="Wu W.L."/>
            <person name="Chen Y.Y."/>
            <person name="Chang S.B."/>
            <person name="Sakamoto S."/>
            <person name="Ohme-Takagi M."/>
            <person name="Yagi M."/>
            <person name="Zeng S.J."/>
            <person name="Shen C.Y."/>
            <person name="Yeh C.M."/>
            <person name="Luo Y.B."/>
            <person name="Tsai W.C."/>
            <person name="Van de Peer Y."/>
            <person name="Liu Z.J."/>
        </authorList>
    </citation>
    <scope>NUCLEOTIDE SEQUENCE [LARGE SCALE GENOMIC DNA]</scope>
    <source>
        <strain evidence="3">cv. Shenzhen</strain>
        <tissue evidence="2">Stem</tissue>
    </source>
</reference>
<dbReference type="EMBL" id="KZ451982">
    <property type="protein sequence ID" value="PKA54532.1"/>
    <property type="molecule type" value="Genomic_DNA"/>
</dbReference>
<evidence type="ECO:0000313" key="2">
    <source>
        <dbReference type="EMBL" id="PKA54532.1"/>
    </source>
</evidence>
<dbReference type="OrthoDB" id="1917400at2759"/>
<dbReference type="PANTHER" id="PTHR34666:SF1">
    <property type="entry name" value="OS02G0554800 PROTEIN"/>
    <property type="match status" value="1"/>
</dbReference>
<dbReference type="Proteomes" id="UP000236161">
    <property type="component" value="Unassembled WGS sequence"/>
</dbReference>
<keyword evidence="3" id="KW-1185">Reference proteome</keyword>
<protein>
    <submittedName>
        <fullName evidence="2">Uncharacterized protein</fullName>
    </submittedName>
</protein>
<sequence>MALVEKMTTINKTIANAGRIRHPSQHDSDSSLRINSINDQPLLKIRRKAMEEGEEEAEEDFSFPDMAAEHQFVCKLPFFTHCYQQNRSFASEAASGDEEKMDLLWEALNEELQRDENGGCGKRGDSDGSASPRVSEVERRRGEISCVRSFDSRRLGLALIFKMLRKMFFIQRRKTERRPPLSPGIN</sequence>
<dbReference type="AlphaFoldDB" id="A0A2I0AG54"/>
<feature type="region of interest" description="Disordered" evidence="1">
    <location>
        <begin position="115"/>
        <end position="137"/>
    </location>
</feature>
<evidence type="ECO:0000313" key="3">
    <source>
        <dbReference type="Proteomes" id="UP000236161"/>
    </source>
</evidence>
<dbReference type="PANTHER" id="PTHR34666">
    <property type="entry name" value="EXPRESSED PROTEIN"/>
    <property type="match status" value="1"/>
</dbReference>
<gene>
    <name evidence="2" type="ORF">AXF42_Ash000367</name>
</gene>
<organism evidence="2 3">
    <name type="scientific">Apostasia shenzhenica</name>
    <dbReference type="NCBI Taxonomy" id="1088818"/>
    <lineage>
        <taxon>Eukaryota</taxon>
        <taxon>Viridiplantae</taxon>
        <taxon>Streptophyta</taxon>
        <taxon>Embryophyta</taxon>
        <taxon>Tracheophyta</taxon>
        <taxon>Spermatophyta</taxon>
        <taxon>Magnoliopsida</taxon>
        <taxon>Liliopsida</taxon>
        <taxon>Asparagales</taxon>
        <taxon>Orchidaceae</taxon>
        <taxon>Apostasioideae</taxon>
        <taxon>Apostasia</taxon>
    </lineage>
</organism>
<name>A0A2I0AG54_9ASPA</name>
<proteinExistence type="predicted"/>